<keyword evidence="1" id="KW-0175">Coiled coil</keyword>
<keyword evidence="3" id="KW-0472">Membrane</keyword>
<reference evidence="4 5" key="1">
    <citation type="submission" date="2024-08" db="EMBL/GenBank/DDBJ databases">
        <authorList>
            <person name="Cucini C."/>
            <person name="Frati F."/>
        </authorList>
    </citation>
    <scope>NUCLEOTIDE SEQUENCE [LARGE SCALE GENOMIC DNA]</scope>
</reference>
<name>A0ABP1R3P0_9HEXA</name>
<proteinExistence type="predicted"/>
<comment type="caution">
    <text evidence="4">The sequence shown here is derived from an EMBL/GenBank/DDBJ whole genome shotgun (WGS) entry which is preliminary data.</text>
</comment>
<feature type="coiled-coil region" evidence="1">
    <location>
        <begin position="97"/>
        <end position="127"/>
    </location>
</feature>
<sequence>MSSSDSAQSRRVVSSGSGGPVVWKPKPQPHKRYLDKLPFYKRYPRATILTGSILTFCFVWMGPIYNMLRTPPENYTPEMSMWPGELAKGKTYKQQWLEKQELIKKRSEEAKAAYEEAKKAKAQAKLEAKKAA</sequence>
<accession>A0ABP1R3P0</accession>
<evidence type="ECO:0000256" key="1">
    <source>
        <dbReference type="SAM" id="Coils"/>
    </source>
</evidence>
<dbReference type="EMBL" id="CAXLJM020000057">
    <property type="protein sequence ID" value="CAL8118750.1"/>
    <property type="molecule type" value="Genomic_DNA"/>
</dbReference>
<evidence type="ECO:0000256" key="2">
    <source>
        <dbReference type="SAM" id="MobiDB-lite"/>
    </source>
</evidence>
<feature type="transmembrane region" description="Helical" evidence="3">
    <location>
        <begin position="46"/>
        <end position="65"/>
    </location>
</feature>
<keyword evidence="3" id="KW-0812">Transmembrane</keyword>
<gene>
    <name evidence="4" type="ORF">ODALV1_LOCUS18266</name>
</gene>
<dbReference type="Proteomes" id="UP001642540">
    <property type="component" value="Unassembled WGS sequence"/>
</dbReference>
<evidence type="ECO:0000313" key="4">
    <source>
        <dbReference type="EMBL" id="CAL8118750.1"/>
    </source>
</evidence>
<evidence type="ECO:0000256" key="3">
    <source>
        <dbReference type="SAM" id="Phobius"/>
    </source>
</evidence>
<organism evidence="4 5">
    <name type="scientific">Orchesella dallaii</name>
    <dbReference type="NCBI Taxonomy" id="48710"/>
    <lineage>
        <taxon>Eukaryota</taxon>
        <taxon>Metazoa</taxon>
        <taxon>Ecdysozoa</taxon>
        <taxon>Arthropoda</taxon>
        <taxon>Hexapoda</taxon>
        <taxon>Collembola</taxon>
        <taxon>Entomobryomorpha</taxon>
        <taxon>Entomobryoidea</taxon>
        <taxon>Orchesellidae</taxon>
        <taxon>Orchesellinae</taxon>
        <taxon>Orchesella</taxon>
    </lineage>
</organism>
<protein>
    <submittedName>
        <fullName evidence="4">Uncharacterized protein</fullName>
    </submittedName>
</protein>
<evidence type="ECO:0000313" key="5">
    <source>
        <dbReference type="Proteomes" id="UP001642540"/>
    </source>
</evidence>
<keyword evidence="3" id="KW-1133">Transmembrane helix</keyword>
<keyword evidence="5" id="KW-1185">Reference proteome</keyword>
<feature type="region of interest" description="Disordered" evidence="2">
    <location>
        <begin position="1"/>
        <end position="29"/>
    </location>
</feature>